<dbReference type="AlphaFoldDB" id="A0A4U9TWS7"/>
<reference evidence="1" key="1">
    <citation type="submission" date="2019-05" db="EMBL/GenBank/DDBJ databases">
        <authorList>
            <consortium name="Pathogen Informatics"/>
        </authorList>
    </citation>
    <scope>NUCLEOTIDE SEQUENCE [LARGE SCALE GENOMIC DNA]</scope>
    <source>
        <strain evidence="1">NCTC12965</strain>
    </source>
</reference>
<organism evidence="1">
    <name type="scientific">Serratia fonticola</name>
    <dbReference type="NCBI Taxonomy" id="47917"/>
    <lineage>
        <taxon>Bacteria</taxon>
        <taxon>Pseudomonadati</taxon>
        <taxon>Pseudomonadota</taxon>
        <taxon>Gammaproteobacteria</taxon>
        <taxon>Enterobacterales</taxon>
        <taxon>Yersiniaceae</taxon>
        <taxon>Serratia</taxon>
    </lineage>
</organism>
<name>A0A4U9TWS7_SERFO</name>
<proteinExistence type="predicted"/>
<protein>
    <submittedName>
        <fullName evidence="1">Uncharacterized protein</fullName>
    </submittedName>
</protein>
<dbReference type="EMBL" id="CABEEZ010000037">
    <property type="protein sequence ID" value="VTR24735.1"/>
    <property type="molecule type" value="Genomic_DNA"/>
</dbReference>
<accession>A0A4U9TWS7</accession>
<sequence length="100" mass="11197">MAVRATKFTELGKQELQKHQAAIEVIFARLAGAGRDHRHEGNLAEGISEVMNRLRYLLRGNMMRADLSQEQVGRINQALLTAVEAIEAEMVSPKQPQEDN</sequence>
<evidence type="ECO:0000313" key="1">
    <source>
        <dbReference type="EMBL" id="VTR24735.1"/>
    </source>
</evidence>
<gene>
    <name evidence="1" type="ORF">NCTC12965_02040</name>
</gene>